<dbReference type="PANTHER" id="PTHR18968">
    <property type="entry name" value="THIAMINE PYROPHOSPHATE ENZYMES"/>
    <property type="match status" value="1"/>
</dbReference>
<feature type="domain" description="Thiamine pyrophosphate enzyme TPP-binding" evidence="5">
    <location>
        <begin position="442"/>
        <end position="588"/>
    </location>
</feature>
<name>E8QZ24_ISOPI</name>
<evidence type="ECO:0000313" key="7">
    <source>
        <dbReference type="EMBL" id="ADV63166.1"/>
    </source>
</evidence>
<sequence length="635" mass="68528">MRNVTRRTALGVIGAVGGLAATRTEGQHPQSYPFDLPPIPAVLRAEPSGSQVGVGVCGRMTGAAAAVEALMLEGTPCVFGIPGAQNNDLWDAMKSKRLPYLLCTHEFSASVMADGAARATGRVGVFAVIPGPGLTNSLTGIGEARLDSVPLVGLVTDIAHGPNARAFQVHALPTAALLRPVCKLVLEVRHVSRIPLAIHQAFQVARAGEPGPVAVVIPFDLYRDVWCYQGELPAPLPRPLDEAAYRHALGLLADPSRSGRVGIYAGMGCHDHPELLRAVAETLQAPVATSVSGKGALDDRHPLAVGWGYGRFGTRTAENAFRKVDTVLAIGVKYSEVSTANYSIPPIRRVIHVDAEPANLGRNVAADVAVHADSGRFLERLLSDSAAIRREDDPGLRRRIAQDRALDRACHEATEITQAVDPMRLFVELRRQLHPEDLIYLDVTASTHWAAESLWVPGPRRYFAPSDNQSMGWSIPAAIAAQAVRPEVRVISVAGDGCFLMSGLETSTAAREGLPVKFLVLDDGAYHYMQMLQQPLYRRTTATQLAPIDYAAFAHAMGLAYIRIGTNDQVPGSLHSGLSYPGPILIHVHISYKGRELRWLSALRTSYLDKLDTPEKLRLGTRVAVRSVKPFKVND</sequence>
<dbReference type="InterPro" id="IPR029035">
    <property type="entry name" value="DHS-like_NAD/FAD-binding_dom"/>
</dbReference>
<dbReference type="Gene3D" id="3.40.50.1220">
    <property type="entry name" value="TPP-binding domain"/>
    <property type="match status" value="1"/>
</dbReference>
<keyword evidence="2 3" id="KW-0786">Thiamine pyrophosphate</keyword>
<dbReference type="AlphaFoldDB" id="E8QZ24"/>
<dbReference type="GO" id="GO:0000287">
    <property type="term" value="F:magnesium ion binding"/>
    <property type="evidence" value="ECO:0007669"/>
    <property type="project" value="InterPro"/>
</dbReference>
<feature type="domain" description="Thiamine pyrophosphate enzyme central" evidence="4">
    <location>
        <begin position="259"/>
        <end position="381"/>
    </location>
</feature>
<evidence type="ECO:0000259" key="6">
    <source>
        <dbReference type="Pfam" id="PF02776"/>
    </source>
</evidence>
<dbReference type="Pfam" id="PF00205">
    <property type="entry name" value="TPP_enzyme_M"/>
    <property type="match status" value="1"/>
</dbReference>
<accession>E8QZ24</accession>
<dbReference type="PROSITE" id="PS00187">
    <property type="entry name" value="TPP_ENZYMES"/>
    <property type="match status" value="1"/>
</dbReference>
<dbReference type="PANTHER" id="PTHR18968:SF167">
    <property type="entry name" value="ACETOLACTATE SYNTHASE LARGE SUBUNIT ILVB2-RELATED"/>
    <property type="match status" value="1"/>
</dbReference>
<comment type="similarity">
    <text evidence="1 3">Belongs to the TPP enzyme family.</text>
</comment>
<dbReference type="CDD" id="cd00568">
    <property type="entry name" value="TPP_enzymes"/>
    <property type="match status" value="1"/>
</dbReference>
<dbReference type="InterPro" id="IPR029061">
    <property type="entry name" value="THDP-binding"/>
</dbReference>
<dbReference type="GO" id="GO:0005948">
    <property type="term" value="C:acetolactate synthase complex"/>
    <property type="evidence" value="ECO:0007669"/>
    <property type="project" value="TreeGrafter"/>
</dbReference>
<dbReference type="CDD" id="cd07035">
    <property type="entry name" value="TPP_PYR_POX_like"/>
    <property type="match status" value="1"/>
</dbReference>
<dbReference type="EMBL" id="CP002353">
    <property type="protein sequence ID" value="ADV63166.1"/>
    <property type="molecule type" value="Genomic_DNA"/>
</dbReference>
<dbReference type="Gene3D" id="3.40.50.970">
    <property type="match status" value="2"/>
</dbReference>
<keyword evidence="8" id="KW-1185">Reference proteome</keyword>
<gene>
    <name evidence="7" type="ordered locus">Isop_2596</name>
</gene>
<evidence type="ECO:0000259" key="5">
    <source>
        <dbReference type="Pfam" id="PF02775"/>
    </source>
</evidence>
<dbReference type="InterPro" id="IPR011766">
    <property type="entry name" value="TPP_enzyme_TPP-bd"/>
</dbReference>
<organism evidence="7 8">
    <name type="scientific">Isosphaera pallida (strain ATCC 43644 / DSM 9630 / IS1B)</name>
    <dbReference type="NCBI Taxonomy" id="575540"/>
    <lineage>
        <taxon>Bacteria</taxon>
        <taxon>Pseudomonadati</taxon>
        <taxon>Planctomycetota</taxon>
        <taxon>Planctomycetia</taxon>
        <taxon>Isosphaerales</taxon>
        <taxon>Isosphaeraceae</taxon>
        <taxon>Isosphaera</taxon>
    </lineage>
</organism>
<dbReference type="Pfam" id="PF02775">
    <property type="entry name" value="TPP_enzyme_C"/>
    <property type="match status" value="1"/>
</dbReference>
<reference key="1">
    <citation type="submission" date="2010-11" db="EMBL/GenBank/DDBJ databases">
        <title>The complete sequence of chromosome of Isophaera pallida ATCC 43644.</title>
        <authorList>
            <consortium name="US DOE Joint Genome Institute (JGI-PGF)"/>
            <person name="Lucas S."/>
            <person name="Copeland A."/>
            <person name="Lapidus A."/>
            <person name="Bruce D."/>
            <person name="Goodwin L."/>
            <person name="Pitluck S."/>
            <person name="Kyrpides N."/>
            <person name="Mavromatis K."/>
            <person name="Pagani I."/>
            <person name="Ivanova N."/>
            <person name="Saunders E."/>
            <person name="Brettin T."/>
            <person name="Detter J.C."/>
            <person name="Han C."/>
            <person name="Tapia R."/>
            <person name="Land M."/>
            <person name="Hauser L."/>
            <person name="Markowitz V."/>
            <person name="Cheng J.-F."/>
            <person name="Hugenholtz P."/>
            <person name="Woyke T."/>
            <person name="Wu D."/>
            <person name="Eisen J.A."/>
        </authorList>
    </citation>
    <scope>NUCLEOTIDE SEQUENCE</scope>
    <source>
        <strain>ATCC 43644</strain>
    </source>
</reference>
<dbReference type="GO" id="GO:0050660">
    <property type="term" value="F:flavin adenine dinucleotide binding"/>
    <property type="evidence" value="ECO:0007669"/>
    <property type="project" value="TreeGrafter"/>
</dbReference>
<dbReference type="InterPro" id="IPR012001">
    <property type="entry name" value="Thiamin_PyroP_enz_TPP-bd_dom"/>
</dbReference>
<evidence type="ECO:0000256" key="3">
    <source>
        <dbReference type="RuleBase" id="RU362132"/>
    </source>
</evidence>
<dbReference type="STRING" id="575540.Isop_2596"/>
<evidence type="ECO:0000256" key="1">
    <source>
        <dbReference type="ARBA" id="ARBA00007812"/>
    </source>
</evidence>
<evidence type="ECO:0000259" key="4">
    <source>
        <dbReference type="Pfam" id="PF00205"/>
    </source>
</evidence>
<dbReference type="eggNOG" id="COG0028">
    <property type="taxonomic scope" value="Bacteria"/>
</dbReference>
<proteinExistence type="inferred from homology"/>
<dbReference type="HOGENOM" id="CLU_013748_3_2_0"/>
<dbReference type="Pfam" id="PF02776">
    <property type="entry name" value="TPP_enzyme_N"/>
    <property type="match status" value="1"/>
</dbReference>
<dbReference type="GO" id="GO:0003984">
    <property type="term" value="F:acetolactate synthase activity"/>
    <property type="evidence" value="ECO:0007669"/>
    <property type="project" value="TreeGrafter"/>
</dbReference>
<dbReference type="InterPro" id="IPR012000">
    <property type="entry name" value="Thiamin_PyroP_enz_cen_dom"/>
</dbReference>
<dbReference type="GO" id="GO:0030976">
    <property type="term" value="F:thiamine pyrophosphate binding"/>
    <property type="evidence" value="ECO:0007669"/>
    <property type="project" value="InterPro"/>
</dbReference>
<dbReference type="InParanoid" id="E8QZ24"/>
<dbReference type="RefSeq" id="WP_013565454.1">
    <property type="nucleotide sequence ID" value="NC_014962.1"/>
</dbReference>
<dbReference type="SUPFAM" id="SSF52467">
    <property type="entry name" value="DHS-like NAD/FAD-binding domain"/>
    <property type="match status" value="1"/>
</dbReference>
<dbReference type="InterPro" id="IPR000399">
    <property type="entry name" value="TPP-bd_CS"/>
</dbReference>
<dbReference type="InterPro" id="IPR045229">
    <property type="entry name" value="TPP_enz"/>
</dbReference>
<protein>
    <submittedName>
        <fullName evidence="7">Thiamine pyrophosphate central domain-containing protein</fullName>
    </submittedName>
</protein>
<evidence type="ECO:0000313" key="8">
    <source>
        <dbReference type="Proteomes" id="UP000008631"/>
    </source>
</evidence>
<dbReference type="GO" id="GO:0009099">
    <property type="term" value="P:L-valine biosynthetic process"/>
    <property type="evidence" value="ECO:0007669"/>
    <property type="project" value="TreeGrafter"/>
</dbReference>
<feature type="domain" description="Thiamine pyrophosphate enzyme N-terminal TPP-binding" evidence="6">
    <location>
        <begin position="60"/>
        <end position="160"/>
    </location>
</feature>
<dbReference type="KEGG" id="ipa:Isop_2596"/>
<reference evidence="7 8" key="2">
    <citation type="journal article" date="2011" name="Stand. Genomic Sci.">
        <title>Complete genome sequence of Isosphaera pallida type strain (IS1B).</title>
        <authorList>
            <consortium name="US DOE Joint Genome Institute (JGI-PGF)"/>
            <person name="Goker M."/>
            <person name="Cleland D."/>
            <person name="Saunders E."/>
            <person name="Lapidus A."/>
            <person name="Nolan M."/>
            <person name="Lucas S."/>
            <person name="Hammon N."/>
            <person name="Deshpande S."/>
            <person name="Cheng J.F."/>
            <person name="Tapia R."/>
            <person name="Han C."/>
            <person name="Goodwin L."/>
            <person name="Pitluck S."/>
            <person name="Liolios K."/>
            <person name="Pagani I."/>
            <person name="Ivanova N."/>
            <person name="Mavromatis K."/>
            <person name="Pati A."/>
            <person name="Chen A."/>
            <person name="Palaniappan K."/>
            <person name="Land M."/>
            <person name="Hauser L."/>
            <person name="Chang Y.J."/>
            <person name="Jeffries C.D."/>
            <person name="Detter J.C."/>
            <person name="Beck B."/>
            <person name="Woyke T."/>
            <person name="Bristow J."/>
            <person name="Eisen J.A."/>
            <person name="Markowitz V."/>
            <person name="Hugenholtz P."/>
            <person name="Kyrpides N.C."/>
            <person name="Klenk H.P."/>
        </authorList>
    </citation>
    <scope>NUCLEOTIDE SEQUENCE [LARGE SCALE GENOMIC DNA]</scope>
    <source>
        <strain evidence="8">ATCC 43644 / DSM 9630 / IS1B</strain>
    </source>
</reference>
<dbReference type="Proteomes" id="UP000008631">
    <property type="component" value="Chromosome"/>
</dbReference>
<dbReference type="SUPFAM" id="SSF52518">
    <property type="entry name" value="Thiamin diphosphate-binding fold (THDP-binding)"/>
    <property type="match status" value="2"/>
</dbReference>
<dbReference type="GO" id="GO:0009097">
    <property type="term" value="P:isoleucine biosynthetic process"/>
    <property type="evidence" value="ECO:0007669"/>
    <property type="project" value="TreeGrafter"/>
</dbReference>
<evidence type="ECO:0000256" key="2">
    <source>
        <dbReference type="ARBA" id="ARBA00023052"/>
    </source>
</evidence>